<dbReference type="SUPFAM" id="SSF55811">
    <property type="entry name" value="Nudix"/>
    <property type="match status" value="1"/>
</dbReference>
<proteinExistence type="predicted"/>
<evidence type="ECO:0000256" key="1">
    <source>
        <dbReference type="ARBA" id="ARBA00001946"/>
    </source>
</evidence>
<evidence type="ECO:0000256" key="2">
    <source>
        <dbReference type="ARBA" id="ARBA00022801"/>
    </source>
</evidence>
<name>A0ABS2TFW5_9ACTO</name>
<dbReference type="Proteomes" id="UP000705983">
    <property type="component" value="Unassembled WGS sequence"/>
</dbReference>
<evidence type="ECO:0000259" key="3">
    <source>
        <dbReference type="PROSITE" id="PS51462"/>
    </source>
</evidence>
<dbReference type="Gene3D" id="3.90.79.10">
    <property type="entry name" value="Nucleoside Triphosphate Pyrophosphohydrolase"/>
    <property type="match status" value="1"/>
</dbReference>
<dbReference type="PANTHER" id="PTHR43046">
    <property type="entry name" value="GDP-MANNOSE MANNOSYL HYDROLASE"/>
    <property type="match status" value="1"/>
</dbReference>
<evidence type="ECO:0000313" key="5">
    <source>
        <dbReference type="Proteomes" id="UP000705983"/>
    </source>
</evidence>
<dbReference type="CDD" id="cd04690">
    <property type="entry name" value="NUDIX_Hydrolase"/>
    <property type="match status" value="1"/>
</dbReference>
<dbReference type="InterPro" id="IPR015797">
    <property type="entry name" value="NUDIX_hydrolase-like_dom_sf"/>
</dbReference>
<feature type="domain" description="Nudix hydrolase" evidence="3">
    <location>
        <begin position="1"/>
        <end position="135"/>
    </location>
</feature>
<protein>
    <submittedName>
        <fullName evidence="4">NUDIX domain-containing protein</fullName>
    </submittedName>
</protein>
<dbReference type="Pfam" id="PF00293">
    <property type="entry name" value="NUDIX"/>
    <property type="match status" value="1"/>
</dbReference>
<dbReference type="PANTHER" id="PTHR43046:SF2">
    <property type="entry name" value="8-OXO-DGTP DIPHOSPHATASE-RELATED"/>
    <property type="match status" value="1"/>
</dbReference>
<keyword evidence="2" id="KW-0378">Hydrolase</keyword>
<sequence length="141" mass="15249">MILTITGVCFVDNGRLLTVRKKNTHKFMLVGGKLEPGETAIEAASREVLEEVGLTRSSDQLTLLGAYDEIAANEPGWRVSSTIFVAAPLTDDEKSTLHPRAEIAEITWLDLAANPPTDLAPLLAKHVVPALRNRLPIAPEG</sequence>
<accession>A0ABS2TFW5</accession>
<dbReference type="PROSITE" id="PS00893">
    <property type="entry name" value="NUDIX_BOX"/>
    <property type="match status" value="1"/>
</dbReference>
<gene>
    <name evidence="4" type="ORF">JVW63_00260</name>
</gene>
<dbReference type="RefSeq" id="WP_182171828.1">
    <property type="nucleotide sequence ID" value="NZ_CP059676.1"/>
</dbReference>
<dbReference type="EMBL" id="JAFFJS010000001">
    <property type="protein sequence ID" value="MBM9432149.1"/>
    <property type="molecule type" value="Genomic_DNA"/>
</dbReference>
<dbReference type="InterPro" id="IPR020084">
    <property type="entry name" value="NUDIX_hydrolase_CS"/>
</dbReference>
<organism evidence="4 5">
    <name type="scientific">Flaviflexus equikiangi</name>
    <dbReference type="NCBI Taxonomy" id="2758573"/>
    <lineage>
        <taxon>Bacteria</taxon>
        <taxon>Bacillati</taxon>
        <taxon>Actinomycetota</taxon>
        <taxon>Actinomycetes</taxon>
        <taxon>Actinomycetales</taxon>
        <taxon>Actinomycetaceae</taxon>
        <taxon>Flaviflexus</taxon>
    </lineage>
</organism>
<evidence type="ECO:0000313" key="4">
    <source>
        <dbReference type="EMBL" id="MBM9432149.1"/>
    </source>
</evidence>
<comment type="cofactor">
    <cofactor evidence="1">
        <name>Mg(2+)</name>
        <dbReference type="ChEBI" id="CHEBI:18420"/>
    </cofactor>
</comment>
<comment type="caution">
    <text evidence="4">The sequence shown here is derived from an EMBL/GenBank/DDBJ whole genome shotgun (WGS) entry which is preliminary data.</text>
</comment>
<reference evidence="5" key="1">
    <citation type="submission" date="2021-02" db="EMBL/GenBank/DDBJ databases">
        <title>Leucobacter sp. CX169.</title>
        <authorList>
            <person name="Cheng Y."/>
        </authorList>
    </citation>
    <scope>NUCLEOTIDE SEQUENCE [LARGE SCALE GENOMIC DNA]</scope>
    <source>
        <strain evidence="5">JY899</strain>
    </source>
</reference>
<dbReference type="PROSITE" id="PS51462">
    <property type="entry name" value="NUDIX"/>
    <property type="match status" value="1"/>
</dbReference>
<dbReference type="InterPro" id="IPR000086">
    <property type="entry name" value="NUDIX_hydrolase_dom"/>
</dbReference>
<keyword evidence="5" id="KW-1185">Reference proteome</keyword>